<dbReference type="AlphaFoldDB" id="X1LE43"/>
<protein>
    <recommendedName>
        <fullName evidence="2">PIN domain-containing protein</fullName>
    </recommendedName>
</protein>
<sequence length="39" mass="4370">EDHGDPFDRMLVAQCQIEGLTLVTRDPNIKGYDVPILEA</sequence>
<name>X1LE43_9ZZZZ</name>
<proteinExistence type="predicted"/>
<evidence type="ECO:0000313" key="1">
    <source>
        <dbReference type="EMBL" id="GAH92408.1"/>
    </source>
</evidence>
<comment type="caution">
    <text evidence="1">The sequence shown here is derived from an EMBL/GenBank/DDBJ whole genome shotgun (WGS) entry which is preliminary data.</text>
</comment>
<accession>X1LE43</accession>
<dbReference type="EMBL" id="BARU01049333">
    <property type="protein sequence ID" value="GAH92408.1"/>
    <property type="molecule type" value="Genomic_DNA"/>
</dbReference>
<evidence type="ECO:0008006" key="2">
    <source>
        <dbReference type="Google" id="ProtNLM"/>
    </source>
</evidence>
<reference evidence="1" key="1">
    <citation type="journal article" date="2014" name="Front. Microbiol.">
        <title>High frequency of phylogenetically diverse reductive dehalogenase-homologous genes in deep subseafloor sedimentary metagenomes.</title>
        <authorList>
            <person name="Kawai M."/>
            <person name="Futagami T."/>
            <person name="Toyoda A."/>
            <person name="Takaki Y."/>
            <person name="Nishi S."/>
            <person name="Hori S."/>
            <person name="Arai W."/>
            <person name="Tsubouchi T."/>
            <person name="Morono Y."/>
            <person name="Uchiyama I."/>
            <person name="Ito T."/>
            <person name="Fujiyama A."/>
            <person name="Inagaki F."/>
            <person name="Takami H."/>
        </authorList>
    </citation>
    <scope>NUCLEOTIDE SEQUENCE</scope>
    <source>
        <strain evidence="1">Expedition CK06-06</strain>
    </source>
</reference>
<dbReference type="InterPro" id="IPR029060">
    <property type="entry name" value="PIN-like_dom_sf"/>
</dbReference>
<dbReference type="SUPFAM" id="SSF88723">
    <property type="entry name" value="PIN domain-like"/>
    <property type="match status" value="1"/>
</dbReference>
<organism evidence="1">
    <name type="scientific">marine sediment metagenome</name>
    <dbReference type="NCBI Taxonomy" id="412755"/>
    <lineage>
        <taxon>unclassified sequences</taxon>
        <taxon>metagenomes</taxon>
        <taxon>ecological metagenomes</taxon>
    </lineage>
</organism>
<gene>
    <name evidence="1" type="ORF">S03H2_72703</name>
</gene>
<feature type="non-terminal residue" evidence="1">
    <location>
        <position position="1"/>
    </location>
</feature>